<name>A0A0D2FA43_CLAB1</name>
<feature type="signal peptide" evidence="2">
    <location>
        <begin position="1"/>
        <end position="20"/>
    </location>
</feature>
<evidence type="ECO:0000256" key="1">
    <source>
        <dbReference type="SAM" id="MobiDB-lite"/>
    </source>
</evidence>
<evidence type="ECO:0000313" key="4">
    <source>
        <dbReference type="Proteomes" id="UP000053789"/>
    </source>
</evidence>
<dbReference type="RefSeq" id="XP_016625605.1">
    <property type="nucleotide sequence ID" value="XM_016758356.1"/>
</dbReference>
<keyword evidence="4" id="KW-1185">Reference proteome</keyword>
<dbReference type="GeneID" id="27693527"/>
<dbReference type="VEuPathDB" id="FungiDB:Z519_00599"/>
<dbReference type="AlphaFoldDB" id="A0A0D2FA43"/>
<feature type="region of interest" description="Disordered" evidence="1">
    <location>
        <begin position="452"/>
        <end position="484"/>
    </location>
</feature>
<protein>
    <submittedName>
        <fullName evidence="3">Uncharacterized protein</fullName>
    </submittedName>
</protein>
<organism evidence="3 4">
    <name type="scientific">Cladophialophora bantiana (strain ATCC 10958 / CBS 173.52 / CDC B-1940 / NIH 8579)</name>
    <name type="common">Xylohypha bantiana</name>
    <dbReference type="NCBI Taxonomy" id="1442370"/>
    <lineage>
        <taxon>Eukaryota</taxon>
        <taxon>Fungi</taxon>
        <taxon>Dikarya</taxon>
        <taxon>Ascomycota</taxon>
        <taxon>Pezizomycotina</taxon>
        <taxon>Eurotiomycetes</taxon>
        <taxon>Chaetothyriomycetidae</taxon>
        <taxon>Chaetothyriales</taxon>
        <taxon>Herpotrichiellaceae</taxon>
        <taxon>Cladophialophora</taxon>
    </lineage>
</organism>
<dbReference type="PANTHER" id="PTHR38122">
    <property type="entry name" value="GLYCOPROTEIN X"/>
    <property type="match status" value="1"/>
</dbReference>
<keyword evidence="2" id="KW-0732">Signal</keyword>
<evidence type="ECO:0000256" key="2">
    <source>
        <dbReference type="SAM" id="SignalP"/>
    </source>
</evidence>
<proteinExistence type="predicted"/>
<accession>A0A0D2FA43</accession>
<feature type="chain" id="PRO_5002252892" evidence="2">
    <location>
        <begin position="21"/>
        <end position="624"/>
    </location>
</feature>
<dbReference type="Proteomes" id="UP000053789">
    <property type="component" value="Unassembled WGS sequence"/>
</dbReference>
<reference evidence="3" key="1">
    <citation type="submission" date="2015-01" db="EMBL/GenBank/DDBJ databases">
        <title>The Genome Sequence of Cladophialophora bantiana CBS 173.52.</title>
        <authorList>
            <consortium name="The Broad Institute Genomics Platform"/>
            <person name="Cuomo C."/>
            <person name="de Hoog S."/>
            <person name="Gorbushina A."/>
            <person name="Stielow B."/>
            <person name="Teixiera M."/>
            <person name="Abouelleil A."/>
            <person name="Chapman S.B."/>
            <person name="Priest M."/>
            <person name="Young S.K."/>
            <person name="Wortman J."/>
            <person name="Nusbaum C."/>
            <person name="Birren B."/>
        </authorList>
    </citation>
    <scope>NUCLEOTIDE SEQUENCE [LARGE SCALE GENOMIC DNA]</scope>
    <source>
        <strain evidence="3">CBS 173.52</strain>
    </source>
</reference>
<dbReference type="HOGENOM" id="CLU_438040_0_0_1"/>
<dbReference type="EMBL" id="KN846980">
    <property type="protein sequence ID" value="KIW98936.1"/>
    <property type="molecule type" value="Genomic_DNA"/>
</dbReference>
<feature type="compositionally biased region" description="Low complexity" evidence="1">
    <location>
        <begin position="461"/>
        <end position="484"/>
    </location>
</feature>
<dbReference type="OrthoDB" id="5414836at2759"/>
<dbReference type="PANTHER" id="PTHR38122:SF1">
    <property type="entry name" value="GLYCOPROTEIN X"/>
    <property type="match status" value="1"/>
</dbReference>
<feature type="region of interest" description="Disordered" evidence="1">
    <location>
        <begin position="559"/>
        <end position="588"/>
    </location>
</feature>
<sequence>MHPSLGLLACLSFAISTAFAQPITVTVQTPPAPVPRGETWSDICLPAPTVFISVTETEYVSLTSTTTASYHDTTTLPITIFQTVISTTILTTTEIVTETSTTVSISPSTATLTETSVTVSISPTTATLTETSITVSISPTTDTLTETLTTVSISPTTDTLTETSITVSITPTTATLTETSTTVSTTPTTVTATEIISLYSVTSQATSITVCPTRIVNPTYTALGPYPTDWTWGCPPGWLCKPLQENCNFEAGIPDRNFYCSPNECIPANALPSPLPTWDQDIYGNVTPATDPALHINAINGYFNINPTDFGLTYEIFIVNEVITLTTTILLPPSPTVAARQAQTSVPGACYPWCNNCLLEAQANGKTSALCVPGSAFEVSLDQCEQCIDYHKSDNSASFVQIAPQFQQFLEYCDQFSTIVVSTSVTATSTNAVGSSYSVVTGTLSTTVTPKSFLPPPSPNTQPTSVVPVSSTTASTPPISSMSAHPYETTETVLTTTWSHSTVSGPAWSQITIIMPVSDNRTTTLFGIDLKAAGAVLVLPTSPTTSSYTTTMTVTPGAQVSSGSILSSTTSGSSGASGTTTGSSTGSSSTFTGAAAALRISSTDIDLRSTTLGLAICLALMLLL</sequence>
<evidence type="ECO:0000313" key="3">
    <source>
        <dbReference type="EMBL" id="KIW98936.1"/>
    </source>
</evidence>
<gene>
    <name evidence="3" type="ORF">Z519_00599</name>
</gene>